<dbReference type="RefSeq" id="WP_083416812.1">
    <property type="nucleotide sequence ID" value="NZ_FPBD01000003.1"/>
</dbReference>
<dbReference type="SUPFAM" id="SSF55729">
    <property type="entry name" value="Acyl-CoA N-acyltransferases (Nat)"/>
    <property type="match status" value="1"/>
</dbReference>
<dbReference type="InterPro" id="IPR016181">
    <property type="entry name" value="Acyl_CoA_acyltransferase"/>
</dbReference>
<keyword evidence="2" id="KW-0808">Transferase</keyword>
<feature type="domain" description="N-acetyltransferase" evidence="1">
    <location>
        <begin position="17"/>
        <end position="188"/>
    </location>
</feature>
<proteinExistence type="predicted"/>
<dbReference type="Pfam" id="PF13302">
    <property type="entry name" value="Acetyltransf_3"/>
    <property type="match status" value="1"/>
</dbReference>
<dbReference type="InterPro" id="IPR000182">
    <property type="entry name" value="GNAT_dom"/>
</dbReference>
<protein>
    <submittedName>
        <fullName evidence="2">Protein N-acetyltransferase, RimJ/RimL family</fullName>
    </submittedName>
</protein>
<name>A0A1I7ARB2_9HYPH</name>
<dbReference type="InterPro" id="IPR051531">
    <property type="entry name" value="N-acetyltransferase"/>
</dbReference>
<accession>A0A1I7ARB2</accession>
<evidence type="ECO:0000313" key="2">
    <source>
        <dbReference type="EMBL" id="SFT77436.1"/>
    </source>
</evidence>
<evidence type="ECO:0000313" key="3">
    <source>
        <dbReference type="Proteomes" id="UP000183371"/>
    </source>
</evidence>
<evidence type="ECO:0000259" key="1">
    <source>
        <dbReference type="PROSITE" id="PS51186"/>
    </source>
</evidence>
<dbReference type="EMBL" id="FPBD01000003">
    <property type="protein sequence ID" value="SFT77436.1"/>
    <property type="molecule type" value="Genomic_DNA"/>
</dbReference>
<dbReference type="PANTHER" id="PTHR43792">
    <property type="entry name" value="GNAT FAMILY, PUTATIVE (AFU_ORTHOLOGUE AFUA_3G00765)-RELATED-RELATED"/>
    <property type="match status" value="1"/>
</dbReference>
<reference evidence="3" key="1">
    <citation type="submission" date="2016-10" db="EMBL/GenBank/DDBJ databases">
        <authorList>
            <person name="Varghese N."/>
            <person name="Submissions S."/>
        </authorList>
    </citation>
    <scope>NUCLEOTIDE SEQUENCE [LARGE SCALE GENOMIC DNA]</scope>
    <source>
        <strain evidence="3">DSM 17465</strain>
    </source>
</reference>
<gene>
    <name evidence="2" type="ORF">SAMN05444141_103298</name>
</gene>
<dbReference type="PANTHER" id="PTHR43792:SF1">
    <property type="entry name" value="N-ACETYLTRANSFERASE DOMAIN-CONTAINING PROTEIN"/>
    <property type="match status" value="1"/>
</dbReference>
<dbReference type="Gene3D" id="3.40.630.30">
    <property type="match status" value="1"/>
</dbReference>
<dbReference type="AlphaFoldDB" id="A0A1I7ARB2"/>
<dbReference type="GO" id="GO:0016747">
    <property type="term" value="F:acyltransferase activity, transferring groups other than amino-acyl groups"/>
    <property type="evidence" value="ECO:0007669"/>
    <property type="project" value="InterPro"/>
</dbReference>
<dbReference type="Proteomes" id="UP000183371">
    <property type="component" value="Unassembled WGS sequence"/>
</dbReference>
<sequence>MVETLIDKCPRIETERLVLRKWEERDLDGLVEMNSDPRVMEFFPDVMSRDESAHMLERLMAKQDELGFACPVVEDRASGRFLGFCGLNIPTYPKPLPFDPCVEIGWRLIPDAWGKGVAQEAAKIWLGFGFETLEADEIVAFTTETNWRSQKLMQRLGMERNPADDFDHPMLEEGHPLLRHVLYRLNKDRFESVSKSWSDGKA</sequence>
<keyword evidence="3" id="KW-1185">Reference proteome</keyword>
<dbReference type="PROSITE" id="PS51186">
    <property type="entry name" value="GNAT"/>
    <property type="match status" value="1"/>
</dbReference>
<organism evidence="2 3">
    <name type="scientific">Pseudovibrio denitrificans</name>
    <dbReference type="NCBI Taxonomy" id="258256"/>
    <lineage>
        <taxon>Bacteria</taxon>
        <taxon>Pseudomonadati</taxon>
        <taxon>Pseudomonadota</taxon>
        <taxon>Alphaproteobacteria</taxon>
        <taxon>Hyphomicrobiales</taxon>
        <taxon>Stappiaceae</taxon>
        <taxon>Pseudovibrio</taxon>
    </lineage>
</organism>